<dbReference type="InterPro" id="IPR001647">
    <property type="entry name" value="HTH_TetR"/>
</dbReference>
<sequence>MPGPGLRERKKAQTRQRLADVAFALFRERGFDNVSVAEIADASDVAVSTLFAYFPSKEALVFDEDQAHEQRLVGMVRGRAEGVSIMDALEAQAESLMAGLLVDRATVEQFQELLAATPQLRDYFERIRRRWEKSLAVAIAQEAGLPDDDVSAAALARYVMGAVELGHDSGDPRAAMPVLFARLRRGWPDFC</sequence>
<keyword evidence="3" id="KW-0804">Transcription</keyword>
<name>A0A1H5QK36_9PSEU</name>
<evidence type="ECO:0000313" key="6">
    <source>
        <dbReference type="EMBL" id="SEF26523.1"/>
    </source>
</evidence>
<evidence type="ECO:0000259" key="5">
    <source>
        <dbReference type="PROSITE" id="PS50977"/>
    </source>
</evidence>
<dbReference type="PANTHER" id="PTHR30055">
    <property type="entry name" value="HTH-TYPE TRANSCRIPTIONAL REGULATOR RUTR"/>
    <property type="match status" value="1"/>
</dbReference>
<dbReference type="SUPFAM" id="SSF48498">
    <property type="entry name" value="Tetracyclin repressor-like, C-terminal domain"/>
    <property type="match status" value="1"/>
</dbReference>
<dbReference type="SUPFAM" id="SSF46689">
    <property type="entry name" value="Homeodomain-like"/>
    <property type="match status" value="1"/>
</dbReference>
<dbReference type="EMBL" id="FNUJ01000003">
    <property type="protein sequence ID" value="SEF26523.1"/>
    <property type="molecule type" value="Genomic_DNA"/>
</dbReference>
<accession>A0A1H5QK36</accession>
<evidence type="ECO:0000256" key="3">
    <source>
        <dbReference type="ARBA" id="ARBA00023163"/>
    </source>
</evidence>
<dbReference type="Gene3D" id="1.10.10.60">
    <property type="entry name" value="Homeodomain-like"/>
    <property type="match status" value="1"/>
</dbReference>
<dbReference type="Pfam" id="PF00440">
    <property type="entry name" value="TetR_N"/>
    <property type="match status" value="1"/>
</dbReference>
<dbReference type="OrthoDB" id="3635456at2"/>
<dbReference type="Gene3D" id="1.10.357.10">
    <property type="entry name" value="Tetracycline Repressor, domain 2"/>
    <property type="match status" value="1"/>
</dbReference>
<dbReference type="PRINTS" id="PR00455">
    <property type="entry name" value="HTHTETR"/>
</dbReference>
<evidence type="ECO:0000256" key="2">
    <source>
        <dbReference type="ARBA" id="ARBA00023125"/>
    </source>
</evidence>
<dbReference type="InterPro" id="IPR050109">
    <property type="entry name" value="HTH-type_TetR-like_transc_reg"/>
</dbReference>
<feature type="domain" description="HTH tetR-type" evidence="5">
    <location>
        <begin position="12"/>
        <end position="72"/>
    </location>
</feature>
<keyword evidence="2 4" id="KW-0238">DNA-binding</keyword>
<keyword evidence="7" id="KW-1185">Reference proteome</keyword>
<feature type="DNA-binding region" description="H-T-H motif" evidence="4">
    <location>
        <begin position="35"/>
        <end position="54"/>
    </location>
</feature>
<dbReference type="RefSeq" id="WP_086672711.1">
    <property type="nucleotide sequence ID" value="NZ_FNUJ01000003.1"/>
</dbReference>
<evidence type="ECO:0000256" key="1">
    <source>
        <dbReference type="ARBA" id="ARBA00023015"/>
    </source>
</evidence>
<organism evidence="6 7">
    <name type="scientific">Amycolatopsis pretoriensis</name>
    <dbReference type="NCBI Taxonomy" id="218821"/>
    <lineage>
        <taxon>Bacteria</taxon>
        <taxon>Bacillati</taxon>
        <taxon>Actinomycetota</taxon>
        <taxon>Actinomycetes</taxon>
        <taxon>Pseudonocardiales</taxon>
        <taxon>Pseudonocardiaceae</taxon>
        <taxon>Amycolatopsis</taxon>
    </lineage>
</organism>
<keyword evidence="1" id="KW-0805">Transcription regulation</keyword>
<dbReference type="PROSITE" id="PS50977">
    <property type="entry name" value="HTH_TETR_2"/>
    <property type="match status" value="1"/>
</dbReference>
<proteinExistence type="predicted"/>
<reference evidence="7" key="1">
    <citation type="submission" date="2016-10" db="EMBL/GenBank/DDBJ databases">
        <authorList>
            <person name="Varghese N."/>
            <person name="Submissions S."/>
        </authorList>
    </citation>
    <scope>NUCLEOTIDE SEQUENCE [LARGE SCALE GENOMIC DNA]</scope>
    <source>
        <strain evidence="7">DSM 44654</strain>
    </source>
</reference>
<evidence type="ECO:0000313" key="7">
    <source>
        <dbReference type="Proteomes" id="UP000198878"/>
    </source>
</evidence>
<dbReference type="STRING" id="218821.SAMN05421837_103374"/>
<evidence type="ECO:0000256" key="4">
    <source>
        <dbReference type="PROSITE-ProRule" id="PRU00335"/>
    </source>
</evidence>
<dbReference type="AlphaFoldDB" id="A0A1H5QK36"/>
<dbReference type="PANTHER" id="PTHR30055:SF234">
    <property type="entry name" value="HTH-TYPE TRANSCRIPTIONAL REGULATOR BETI"/>
    <property type="match status" value="1"/>
</dbReference>
<dbReference type="GO" id="GO:0000976">
    <property type="term" value="F:transcription cis-regulatory region binding"/>
    <property type="evidence" value="ECO:0007669"/>
    <property type="project" value="TreeGrafter"/>
</dbReference>
<dbReference type="Proteomes" id="UP000198878">
    <property type="component" value="Unassembled WGS sequence"/>
</dbReference>
<gene>
    <name evidence="6" type="ORF">SAMN05421837_103374</name>
</gene>
<dbReference type="InterPro" id="IPR009057">
    <property type="entry name" value="Homeodomain-like_sf"/>
</dbReference>
<dbReference type="GO" id="GO:0003700">
    <property type="term" value="F:DNA-binding transcription factor activity"/>
    <property type="evidence" value="ECO:0007669"/>
    <property type="project" value="TreeGrafter"/>
</dbReference>
<protein>
    <submittedName>
        <fullName evidence="6">DNA-binding transcriptional regulator, AcrR family</fullName>
    </submittedName>
</protein>
<dbReference type="InterPro" id="IPR036271">
    <property type="entry name" value="Tet_transcr_reg_TetR-rel_C_sf"/>
</dbReference>